<evidence type="ECO:0000256" key="1">
    <source>
        <dbReference type="SAM" id="MobiDB-lite"/>
    </source>
</evidence>
<name>A0ABT0IVS6_9HYPH</name>
<feature type="compositionally biased region" description="Basic and acidic residues" evidence="1">
    <location>
        <begin position="197"/>
        <end position="217"/>
    </location>
</feature>
<feature type="compositionally biased region" description="Polar residues" evidence="1">
    <location>
        <begin position="1"/>
        <end position="21"/>
    </location>
</feature>
<evidence type="ECO:0000313" key="2">
    <source>
        <dbReference type="EMBL" id="MCK8781995.1"/>
    </source>
</evidence>
<keyword evidence="3" id="KW-1185">Reference proteome</keyword>
<feature type="compositionally biased region" description="Basic and acidic residues" evidence="1">
    <location>
        <begin position="25"/>
        <end position="47"/>
    </location>
</feature>
<feature type="region of interest" description="Disordered" evidence="1">
    <location>
        <begin position="229"/>
        <end position="266"/>
    </location>
</feature>
<evidence type="ECO:0000313" key="3">
    <source>
        <dbReference type="Proteomes" id="UP001202827"/>
    </source>
</evidence>
<comment type="caution">
    <text evidence="2">The sequence shown here is derived from an EMBL/GenBank/DDBJ whole genome shotgun (WGS) entry which is preliminary data.</text>
</comment>
<accession>A0ABT0IVS6</accession>
<dbReference type="Proteomes" id="UP001202827">
    <property type="component" value="Unassembled WGS sequence"/>
</dbReference>
<protein>
    <submittedName>
        <fullName evidence="2">Uncharacterized protein</fullName>
    </submittedName>
</protein>
<dbReference type="RefSeq" id="WP_248684366.1">
    <property type="nucleotide sequence ID" value="NZ_JALPRY010000023.1"/>
</dbReference>
<dbReference type="EMBL" id="JALPRY010000023">
    <property type="protein sequence ID" value="MCK8781995.1"/>
    <property type="molecule type" value="Genomic_DNA"/>
</dbReference>
<sequence length="291" mass="32177">MLFPTQQAHGLAATSQMQSMLDSIEEQRKREEEQRTGKEKDRLLEARISASEDAKRAREKIASGLFGSNQADANQLKMDLLERLAKKLGLDTDEARSSFKFGKAVEDLVKDMRPDQIRALSDDIGLSELDITMDTLIAAIKSPYGDDSERLKDALTRKVNGGRIDADLGRVLQRMDDVADPKTLEELKLGPQGGDPARVEDGEARAERREDIKAAEAGRNLEEVRKLQEAVRQDNENGLPLADDADAAAPVTDEAMSVDDEAEAEKKTDGIVPVYVDEIGLYELRDRKQAA</sequence>
<feature type="region of interest" description="Disordered" evidence="1">
    <location>
        <begin position="1"/>
        <end position="47"/>
    </location>
</feature>
<gene>
    <name evidence="2" type="ORF">M0654_18610</name>
</gene>
<reference evidence="2 3" key="1">
    <citation type="submission" date="2022-04" db="EMBL/GenBank/DDBJ databases">
        <title>Rhizobium coralii sp. nov., isolated from coral Turbinaria peltata.</title>
        <authorList>
            <person name="Sun H."/>
        </authorList>
    </citation>
    <scope>NUCLEOTIDE SEQUENCE [LARGE SCALE GENOMIC DNA]</scope>
    <source>
        <strain evidence="2 3">NTR19</strain>
    </source>
</reference>
<proteinExistence type="predicted"/>
<feature type="region of interest" description="Disordered" evidence="1">
    <location>
        <begin position="187"/>
        <end position="217"/>
    </location>
</feature>
<organism evidence="2 3">
    <name type="scientific">Neorhizobium turbinariae</name>
    <dbReference type="NCBI Taxonomy" id="2937795"/>
    <lineage>
        <taxon>Bacteria</taxon>
        <taxon>Pseudomonadati</taxon>
        <taxon>Pseudomonadota</taxon>
        <taxon>Alphaproteobacteria</taxon>
        <taxon>Hyphomicrobiales</taxon>
        <taxon>Rhizobiaceae</taxon>
        <taxon>Rhizobium/Agrobacterium group</taxon>
        <taxon>Neorhizobium</taxon>
    </lineage>
</organism>